<comment type="caution">
    <text evidence="2">The sequence shown here is derived from an EMBL/GenBank/DDBJ whole genome shotgun (WGS) entry which is preliminary data.</text>
</comment>
<feature type="compositionally biased region" description="Basic and acidic residues" evidence="1">
    <location>
        <begin position="93"/>
        <end position="117"/>
    </location>
</feature>
<proteinExistence type="predicted"/>
<reference evidence="3" key="2">
    <citation type="submission" date="2019-10" db="EMBL/GenBank/DDBJ databases">
        <title>A de novo genome assembly of a pear dwarfing rootstock.</title>
        <authorList>
            <person name="Wang F."/>
            <person name="Wang J."/>
            <person name="Li S."/>
            <person name="Zhang Y."/>
            <person name="Fang M."/>
            <person name="Ma L."/>
            <person name="Zhao Y."/>
            <person name="Jiang S."/>
        </authorList>
    </citation>
    <scope>NUCLEOTIDE SEQUENCE [LARGE SCALE GENOMIC DNA]</scope>
</reference>
<reference evidence="2 3" key="3">
    <citation type="submission" date="2019-11" db="EMBL/GenBank/DDBJ databases">
        <title>A de novo genome assembly of a pear dwarfing rootstock.</title>
        <authorList>
            <person name="Wang F."/>
            <person name="Wang J."/>
            <person name="Li S."/>
            <person name="Zhang Y."/>
            <person name="Fang M."/>
            <person name="Ma L."/>
            <person name="Zhao Y."/>
            <person name="Jiang S."/>
        </authorList>
    </citation>
    <scope>NUCLEOTIDE SEQUENCE [LARGE SCALE GENOMIC DNA]</scope>
    <source>
        <strain evidence="2">S2</strain>
        <tissue evidence="2">Leaf</tissue>
    </source>
</reference>
<protein>
    <submittedName>
        <fullName evidence="2">Uncharacterized protein</fullName>
    </submittedName>
</protein>
<evidence type="ECO:0000256" key="1">
    <source>
        <dbReference type="SAM" id="MobiDB-lite"/>
    </source>
</evidence>
<dbReference type="Pfam" id="PF12023">
    <property type="entry name" value="DUF3511"/>
    <property type="match status" value="1"/>
</dbReference>
<dbReference type="PROSITE" id="PS51257">
    <property type="entry name" value="PROKAR_LIPOPROTEIN"/>
    <property type="match status" value="1"/>
</dbReference>
<evidence type="ECO:0000313" key="2">
    <source>
        <dbReference type="EMBL" id="KAB2596200.1"/>
    </source>
</evidence>
<dbReference type="PANTHER" id="PTHR33193:SF71">
    <property type="entry name" value="OS02G0223700 PROTEIN"/>
    <property type="match status" value="1"/>
</dbReference>
<organism evidence="2 3">
    <name type="scientific">Pyrus ussuriensis x Pyrus communis</name>
    <dbReference type="NCBI Taxonomy" id="2448454"/>
    <lineage>
        <taxon>Eukaryota</taxon>
        <taxon>Viridiplantae</taxon>
        <taxon>Streptophyta</taxon>
        <taxon>Embryophyta</taxon>
        <taxon>Tracheophyta</taxon>
        <taxon>Spermatophyta</taxon>
        <taxon>Magnoliopsida</taxon>
        <taxon>eudicotyledons</taxon>
        <taxon>Gunneridae</taxon>
        <taxon>Pentapetalae</taxon>
        <taxon>rosids</taxon>
        <taxon>fabids</taxon>
        <taxon>Rosales</taxon>
        <taxon>Rosaceae</taxon>
        <taxon>Amygdaloideae</taxon>
        <taxon>Maleae</taxon>
        <taxon>Pyrus</taxon>
    </lineage>
</organism>
<feature type="region of interest" description="Disordered" evidence="1">
    <location>
        <begin position="1"/>
        <end position="23"/>
    </location>
</feature>
<feature type="region of interest" description="Disordered" evidence="1">
    <location>
        <begin position="29"/>
        <end position="48"/>
    </location>
</feature>
<dbReference type="Proteomes" id="UP000327157">
    <property type="component" value="Chromosome 7"/>
</dbReference>
<sequence>MEDFRSRSCGHGRSQMESYNGGPASSGVIGCRISGATAPPTQPLKGKLATKSWSLSDPKMQRKKRVASYKVYIVEGKLKGSLRKSFWQRGYAKERMEGGGRVEREGTKGWVGERKDGGLGGIGGMEGLGGIVGGGGGRGVS</sequence>
<dbReference type="PANTHER" id="PTHR33193">
    <property type="entry name" value="DOMAIN PROTEIN, PUTATIVE (DUF3511)-RELATED"/>
    <property type="match status" value="1"/>
</dbReference>
<dbReference type="OrthoDB" id="1655903at2759"/>
<dbReference type="EMBL" id="SMOL01000781">
    <property type="protein sequence ID" value="KAB2596200.1"/>
    <property type="molecule type" value="Genomic_DNA"/>
</dbReference>
<evidence type="ECO:0000313" key="3">
    <source>
        <dbReference type="Proteomes" id="UP000327157"/>
    </source>
</evidence>
<name>A0A5N5F4T5_9ROSA</name>
<reference evidence="2 3" key="1">
    <citation type="submission" date="2019-09" db="EMBL/GenBank/DDBJ databases">
        <authorList>
            <person name="Ou C."/>
        </authorList>
    </citation>
    <scope>NUCLEOTIDE SEQUENCE [LARGE SCALE GENOMIC DNA]</scope>
    <source>
        <strain evidence="2">S2</strain>
        <tissue evidence="2">Leaf</tissue>
    </source>
</reference>
<accession>A0A5N5F4T5</accession>
<feature type="region of interest" description="Disordered" evidence="1">
    <location>
        <begin position="93"/>
        <end position="118"/>
    </location>
</feature>
<keyword evidence="3" id="KW-1185">Reference proteome</keyword>
<gene>
    <name evidence="2" type="ORF">D8674_031650</name>
</gene>
<dbReference type="InterPro" id="IPR021899">
    <property type="entry name" value="DUF3511"/>
</dbReference>
<dbReference type="AlphaFoldDB" id="A0A5N5F4T5"/>